<evidence type="ECO:0000256" key="4">
    <source>
        <dbReference type="ARBA" id="ARBA00022793"/>
    </source>
</evidence>
<keyword evidence="6 7" id="KW-0456">Lyase</keyword>
<dbReference type="PROSITE" id="PS00392">
    <property type="entry name" value="DDC_GAD_HDC_YDC"/>
    <property type="match status" value="1"/>
</dbReference>
<dbReference type="Pfam" id="PF00282">
    <property type="entry name" value="Pyridoxal_deC"/>
    <property type="match status" value="1"/>
</dbReference>
<dbReference type="InterPro" id="IPR015421">
    <property type="entry name" value="PyrdxlP-dep_Trfase_major"/>
</dbReference>
<dbReference type="GO" id="GO:0005737">
    <property type="term" value="C:cytoplasm"/>
    <property type="evidence" value="ECO:0007669"/>
    <property type="project" value="TreeGrafter"/>
</dbReference>
<dbReference type="InterPro" id="IPR021115">
    <property type="entry name" value="Pyridoxal-P_BS"/>
</dbReference>
<name>A0A663FHV5_AQUCH</name>
<organism evidence="8 9">
    <name type="scientific">Aquila chrysaetos chrysaetos</name>
    <dbReference type="NCBI Taxonomy" id="223781"/>
    <lineage>
        <taxon>Eukaryota</taxon>
        <taxon>Metazoa</taxon>
        <taxon>Chordata</taxon>
        <taxon>Craniata</taxon>
        <taxon>Vertebrata</taxon>
        <taxon>Euteleostomi</taxon>
        <taxon>Archelosauria</taxon>
        <taxon>Archosauria</taxon>
        <taxon>Dinosauria</taxon>
        <taxon>Saurischia</taxon>
        <taxon>Theropoda</taxon>
        <taxon>Coelurosauria</taxon>
        <taxon>Aves</taxon>
        <taxon>Neognathae</taxon>
        <taxon>Neoaves</taxon>
        <taxon>Telluraves</taxon>
        <taxon>Accipitrimorphae</taxon>
        <taxon>Accipitriformes</taxon>
        <taxon>Accipitridae</taxon>
        <taxon>Accipitrinae</taxon>
        <taxon>Aquila</taxon>
    </lineage>
</organism>
<comment type="cofactor">
    <cofactor evidence="1 7">
        <name>pyridoxal 5'-phosphate</name>
        <dbReference type="ChEBI" id="CHEBI:597326"/>
    </cofactor>
</comment>
<dbReference type="AlphaFoldDB" id="A0A663FHV5"/>
<comment type="subunit">
    <text evidence="3">Homodimer.</text>
</comment>
<dbReference type="PANTHER" id="PTHR45677">
    <property type="entry name" value="GLUTAMATE DECARBOXYLASE-RELATED"/>
    <property type="match status" value="1"/>
</dbReference>
<evidence type="ECO:0000256" key="5">
    <source>
        <dbReference type="ARBA" id="ARBA00022898"/>
    </source>
</evidence>
<dbReference type="GO" id="GO:0030170">
    <property type="term" value="F:pyridoxal phosphate binding"/>
    <property type="evidence" value="ECO:0007669"/>
    <property type="project" value="InterPro"/>
</dbReference>
<dbReference type="GO" id="GO:0019752">
    <property type="term" value="P:carboxylic acid metabolic process"/>
    <property type="evidence" value="ECO:0007669"/>
    <property type="project" value="InterPro"/>
</dbReference>
<reference evidence="8" key="2">
    <citation type="submission" date="2025-09" db="UniProtKB">
        <authorList>
            <consortium name="Ensembl"/>
        </authorList>
    </citation>
    <scope>IDENTIFICATION</scope>
</reference>
<evidence type="ECO:0000256" key="6">
    <source>
        <dbReference type="ARBA" id="ARBA00023239"/>
    </source>
</evidence>
<keyword evidence="5 7" id="KW-0663">Pyridoxal phosphate</keyword>
<dbReference type="GO" id="GO:0042412">
    <property type="term" value="P:taurine biosynthetic process"/>
    <property type="evidence" value="ECO:0007669"/>
    <property type="project" value="TreeGrafter"/>
</dbReference>
<dbReference type="GeneTree" id="ENSGT00960000192775"/>
<dbReference type="SUPFAM" id="SSF53383">
    <property type="entry name" value="PLP-dependent transferases"/>
    <property type="match status" value="1"/>
</dbReference>
<dbReference type="Gene3D" id="3.40.640.10">
    <property type="entry name" value="Type I PLP-dependent aspartate aminotransferase-like (Major domain)"/>
    <property type="match status" value="1"/>
</dbReference>
<evidence type="ECO:0000256" key="7">
    <source>
        <dbReference type="RuleBase" id="RU000382"/>
    </source>
</evidence>
<accession>A0A663FHV5</accession>
<dbReference type="InParanoid" id="A0A663FHV5"/>
<sequence length="229" mass="25562">TRNSAVCHGLWFHVDDLGTPLSPCWGLVSTLRKRTLTLSRRADSVAWNPHKMLTVGLQCSAFLLRDTSGVLQRGCHGPGAQRPLQHRKNKFSDVSTTKGTRHCSGGPRSGLHLKLWLPRKSRGGSQRCDLFYLRNLPPPSAVRKHRVVSTTRYCFCSVPHSMRGEGGLPGLIGRRVGKVSAGRNRSMMVGYQPHGARVNFFRQIVTQPRRHKVTDGILLDEIERLGQDL</sequence>
<dbReference type="GO" id="GO:0004782">
    <property type="term" value="F:sulfinoalanine decarboxylase activity"/>
    <property type="evidence" value="ECO:0007669"/>
    <property type="project" value="TreeGrafter"/>
</dbReference>
<evidence type="ECO:0000313" key="9">
    <source>
        <dbReference type="Proteomes" id="UP000472275"/>
    </source>
</evidence>
<dbReference type="InterPro" id="IPR002129">
    <property type="entry name" value="PyrdxlP-dep_de-COase"/>
</dbReference>
<proteinExistence type="inferred from homology"/>
<comment type="similarity">
    <text evidence="2 7">Belongs to the group II decarboxylase family.</text>
</comment>
<keyword evidence="9" id="KW-1185">Reference proteome</keyword>
<dbReference type="PANTHER" id="PTHR45677:SF8">
    <property type="entry name" value="CYSTEINE SULFINIC ACID DECARBOXYLASE"/>
    <property type="match status" value="1"/>
</dbReference>
<protein>
    <submittedName>
        <fullName evidence="8">Uncharacterized protein</fullName>
    </submittedName>
</protein>
<keyword evidence="4" id="KW-0210">Decarboxylase</keyword>
<dbReference type="InterPro" id="IPR015424">
    <property type="entry name" value="PyrdxlP-dep_Trfase"/>
</dbReference>
<dbReference type="Proteomes" id="UP000472275">
    <property type="component" value="Chromosome 15"/>
</dbReference>
<reference evidence="8" key="1">
    <citation type="submission" date="2025-08" db="UniProtKB">
        <authorList>
            <consortium name="Ensembl"/>
        </authorList>
    </citation>
    <scope>IDENTIFICATION</scope>
</reference>
<evidence type="ECO:0000256" key="2">
    <source>
        <dbReference type="ARBA" id="ARBA00009533"/>
    </source>
</evidence>
<dbReference type="Ensembl" id="ENSACCT00020025511.1">
    <property type="protein sequence ID" value="ENSACCP00020024426.1"/>
    <property type="gene ID" value="ENSACCG00020016721.1"/>
</dbReference>
<evidence type="ECO:0000313" key="8">
    <source>
        <dbReference type="Ensembl" id="ENSACCP00020024426.1"/>
    </source>
</evidence>
<dbReference type="Gene3D" id="3.90.1150.170">
    <property type="match status" value="2"/>
</dbReference>
<evidence type="ECO:0000256" key="3">
    <source>
        <dbReference type="ARBA" id="ARBA00011738"/>
    </source>
</evidence>
<evidence type="ECO:0000256" key="1">
    <source>
        <dbReference type="ARBA" id="ARBA00001933"/>
    </source>
</evidence>